<reference evidence="2" key="2">
    <citation type="submission" date="2019-02" db="EMBL/GenBank/DDBJ databases">
        <title>Granulicella sibirica sp. nov., a psychrotolerant acidobacterium isolated from an organic soil layer in forested tundra, West Siberia.</title>
        <authorList>
            <person name="Oshkin I.Y."/>
            <person name="Kulichevskaya I.S."/>
            <person name="Rijpstra W.I.C."/>
            <person name="Sinninghe Damste J.S."/>
            <person name="Rakitin A.L."/>
            <person name="Ravin N.V."/>
            <person name="Dedysh S.N."/>
        </authorList>
    </citation>
    <scope>NUCLEOTIDE SEQUENCE [LARGE SCALE GENOMIC DNA]</scope>
    <source>
        <strain evidence="2">AF10</strain>
    </source>
</reference>
<proteinExistence type="predicted"/>
<protein>
    <submittedName>
        <fullName evidence="1">Uncharacterized protein</fullName>
    </submittedName>
</protein>
<name>A0A4Q0T6P1_9BACT</name>
<evidence type="ECO:0000313" key="2">
    <source>
        <dbReference type="Proteomes" id="UP000289437"/>
    </source>
</evidence>
<gene>
    <name evidence="1" type="ORF">GRAN_1982</name>
</gene>
<dbReference type="Proteomes" id="UP000289437">
    <property type="component" value="Unassembled WGS sequence"/>
</dbReference>
<dbReference type="AlphaFoldDB" id="A0A4Q0T6P1"/>
<comment type="caution">
    <text evidence="1">The sequence shown here is derived from an EMBL/GenBank/DDBJ whole genome shotgun (WGS) entry which is preliminary data.</text>
</comment>
<accession>A0A4Q0T6P1</accession>
<dbReference type="EMBL" id="RDSM01000001">
    <property type="protein sequence ID" value="RXH58672.1"/>
    <property type="molecule type" value="Genomic_DNA"/>
</dbReference>
<evidence type="ECO:0000313" key="1">
    <source>
        <dbReference type="EMBL" id="RXH58672.1"/>
    </source>
</evidence>
<sequence>MGRGHRRCLSCIAGRRRREGRHGNRPLRLSIEPRPGKNARCWQQERLSAHRYAMRGNSLRARDFNIRQQWS</sequence>
<keyword evidence="2" id="KW-1185">Reference proteome</keyword>
<organism evidence="1 2">
    <name type="scientific">Granulicella sibirica</name>
    <dbReference type="NCBI Taxonomy" id="2479048"/>
    <lineage>
        <taxon>Bacteria</taxon>
        <taxon>Pseudomonadati</taxon>
        <taxon>Acidobacteriota</taxon>
        <taxon>Terriglobia</taxon>
        <taxon>Terriglobales</taxon>
        <taxon>Acidobacteriaceae</taxon>
        <taxon>Granulicella</taxon>
    </lineage>
</organism>
<reference evidence="1 2" key="1">
    <citation type="submission" date="2018-11" db="EMBL/GenBank/DDBJ databases">
        <authorList>
            <person name="Mardanov A.V."/>
            <person name="Ravin N.V."/>
            <person name="Dedysh S.N."/>
        </authorList>
    </citation>
    <scope>NUCLEOTIDE SEQUENCE [LARGE SCALE GENOMIC DNA]</scope>
    <source>
        <strain evidence="1 2">AF10</strain>
    </source>
</reference>